<dbReference type="AlphaFoldDB" id="A0A7W3P7U9"/>
<dbReference type="RefSeq" id="WP_182535798.1">
    <property type="nucleotide sequence ID" value="NZ_JACGXA010000001.1"/>
</dbReference>
<protein>
    <submittedName>
        <fullName evidence="2">Uncharacterized protein</fullName>
    </submittedName>
</protein>
<comment type="caution">
    <text evidence="2">The sequence shown here is derived from an EMBL/GenBank/DDBJ whole genome shotgun (WGS) entry which is preliminary data.</text>
</comment>
<reference evidence="2 3" key="1">
    <citation type="submission" date="2020-07" db="EMBL/GenBank/DDBJ databases">
        <title>Sequencing the genomes of 1000 actinobacteria strains.</title>
        <authorList>
            <person name="Klenk H.-P."/>
        </authorList>
    </citation>
    <scope>NUCLEOTIDE SEQUENCE [LARGE SCALE GENOMIC DNA]</scope>
    <source>
        <strain evidence="2 3">DSM 21349</strain>
    </source>
</reference>
<proteinExistence type="predicted"/>
<keyword evidence="1" id="KW-0812">Transmembrane</keyword>
<accession>A0A7W3P7U9</accession>
<organism evidence="2 3">
    <name type="scientific">Nocardioides ginsengisegetis</name>
    <dbReference type="NCBI Taxonomy" id="661491"/>
    <lineage>
        <taxon>Bacteria</taxon>
        <taxon>Bacillati</taxon>
        <taxon>Actinomycetota</taxon>
        <taxon>Actinomycetes</taxon>
        <taxon>Propionibacteriales</taxon>
        <taxon>Nocardioidaceae</taxon>
        <taxon>Nocardioides</taxon>
    </lineage>
</organism>
<name>A0A7W3P7U9_9ACTN</name>
<keyword evidence="1" id="KW-1133">Transmembrane helix</keyword>
<keyword evidence="1" id="KW-0472">Membrane</keyword>
<gene>
    <name evidence="2" type="ORF">FB382_000069</name>
</gene>
<evidence type="ECO:0000313" key="3">
    <source>
        <dbReference type="Proteomes" id="UP000580910"/>
    </source>
</evidence>
<evidence type="ECO:0000313" key="2">
    <source>
        <dbReference type="EMBL" id="MBA8801778.1"/>
    </source>
</evidence>
<keyword evidence="3" id="KW-1185">Reference proteome</keyword>
<evidence type="ECO:0000256" key="1">
    <source>
        <dbReference type="SAM" id="Phobius"/>
    </source>
</evidence>
<sequence length="292" mass="31554">MTVENRVRSALREVGAGVVPPVPDPARYAASGTRVRRRRRLAAVVGMLVVGLLAVGVPRMNLLPDQGEVTKHLDLPGRLSDLRSYDYIAPGPYVADFLGAPTWFPRVVVTVPPGFSTDGWLYDALGDGPESSASGLAHRQLAFWTVDAVNTNACRGADHWVSAGTTAQDLLTALRHVPSLRLGDARPITLDGYPGWRVRLSQPAAQVWDACALATLNVWRSADLGVLYQRNVSRPEAWVHDLWIVDVGRYRVVLDAEHLPGVSADQLAELEDIVATAVFVPFGSTPGTTQGP</sequence>
<feature type="transmembrane region" description="Helical" evidence="1">
    <location>
        <begin position="41"/>
        <end position="60"/>
    </location>
</feature>
<dbReference type="EMBL" id="JACGXA010000001">
    <property type="protein sequence ID" value="MBA8801778.1"/>
    <property type="molecule type" value="Genomic_DNA"/>
</dbReference>
<dbReference type="Proteomes" id="UP000580910">
    <property type="component" value="Unassembled WGS sequence"/>
</dbReference>